<dbReference type="InterPro" id="IPR018357">
    <property type="entry name" value="Hexapep_transf_CS"/>
</dbReference>
<keyword evidence="1 8" id="KW-0963">Cytoplasm</keyword>
<name>B8GQ62_THISH</name>
<dbReference type="InterPro" id="IPR037157">
    <property type="entry name" value="Acetyltransf_C_sf"/>
</dbReference>
<dbReference type="STRING" id="396588.Tgr7_1171"/>
<dbReference type="Proteomes" id="UP000002383">
    <property type="component" value="Chromosome"/>
</dbReference>
<dbReference type="InterPro" id="IPR029098">
    <property type="entry name" value="Acetyltransf_C"/>
</dbReference>
<evidence type="ECO:0000256" key="2">
    <source>
        <dbReference type="ARBA" id="ARBA00022516"/>
    </source>
</evidence>
<dbReference type="InterPro" id="IPR001451">
    <property type="entry name" value="Hexapep"/>
</dbReference>
<evidence type="ECO:0000256" key="1">
    <source>
        <dbReference type="ARBA" id="ARBA00022490"/>
    </source>
</evidence>
<organism evidence="10 11">
    <name type="scientific">Thioalkalivibrio sulfidiphilus (strain HL-EbGR7)</name>
    <dbReference type="NCBI Taxonomy" id="396588"/>
    <lineage>
        <taxon>Bacteria</taxon>
        <taxon>Pseudomonadati</taxon>
        <taxon>Pseudomonadota</taxon>
        <taxon>Gammaproteobacteria</taxon>
        <taxon>Chromatiales</taxon>
        <taxon>Ectothiorhodospiraceae</taxon>
        <taxon>Thioalkalivibrio</taxon>
    </lineage>
</organism>
<feature type="domain" description="UDP N-acetylglucosamine O-acyltransferase C-terminal" evidence="9">
    <location>
        <begin position="174"/>
        <end position="254"/>
    </location>
</feature>
<dbReference type="Pfam" id="PF00132">
    <property type="entry name" value="Hexapep"/>
    <property type="match status" value="2"/>
</dbReference>
<dbReference type="HOGENOM" id="CLU_061249_0_0_6"/>
<evidence type="ECO:0000256" key="4">
    <source>
        <dbReference type="ARBA" id="ARBA00022679"/>
    </source>
</evidence>
<comment type="similarity">
    <text evidence="8">Belongs to the transferase hexapeptide repeat family. LpxA subfamily.</text>
</comment>
<dbReference type="UniPathway" id="UPA00359">
    <property type="reaction ID" value="UER00477"/>
</dbReference>
<dbReference type="SUPFAM" id="SSF51161">
    <property type="entry name" value="Trimeric LpxA-like enzymes"/>
    <property type="match status" value="1"/>
</dbReference>
<keyword evidence="7 8" id="KW-0012">Acyltransferase</keyword>
<keyword evidence="4 8" id="KW-0808">Transferase</keyword>
<dbReference type="eggNOG" id="COG1043">
    <property type="taxonomic scope" value="Bacteria"/>
</dbReference>
<dbReference type="PIRSF" id="PIRSF000456">
    <property type="entry name" value="UDP-GlcNAc_acltr"/>
    <property type="match status" value="1"/>
</dbReference>
<dbReference type="NCBIfam" id="TIGR01852">
    <property type="entry name" value="lipid_A_lpxA"/>
    <property type="match status" value="1"/>
</dbReference>
<dbReference type="GO" id="GO:0008780">
    <property type="term" value="F:acyl-[acyl-carrier-protein]-UDP-N-acetylglucosamine O-acyltransferase activity"/>
    <property type="evidence" value="ECO:0007669"/>
    <property type="project" value="UniProtKB-UniRule"/>
</dbReference>
<dbReference type="EC" id="2.3.1.129" evidence="8"/>
<protein>
    <recommendedName>
        <fullName evidence="8">Acyl-[acyl-carrier-protein]--UDP-N-acetylglucosamine O-acyltransferase</fullName>
        <shortName evidence="8">UDP-N-acetylglucosamine acyltransferase</shortName>
        <ecNumber evidence="8">2.3.1.129</ecNumber>
    </recommendedName>
</protein>
<dbReference type="EMBL" id="CP001339">
    <property type="protein sequence ID" value="ACL72257.1"/>
    <property type="molecule type" value="Genomic_DNA"/>
</dbReference>
<evidence type="ECO:0000256" key="7">
    <source>
        <dbReference type="ARBA" id="ARBA00023315"/>
    </source>
</evidence>
<dbReference type="Gene3D" id="2.160.10.10">
    <property type="entry name" value="Hexapeptide repeat proteins"/>
    <property type="match status" value="1"/>
</dbReference>
<dbReference type="PANTHER" id="PTHR43480">
    <property type="entry name" value="ACYL-[ACYL-CARRIER-PROTEIN]--UDP-N-ACETYLGLUCOSAMINE O-ACYLTRANSFERASE"/>
    <property type="match status" value="1"/>
</dbReference>
<dbReference type="HAMAP" id="MF_00387">
    <property type="entry name" value="LpxA"/>
    <property type="match status" value="1"/>
</dbReference>
<keyword evidence="11" id="KW-1185">Reference proteome</keyword>
<reference evidence="10 11" key="1">
    <citation type="journal article" date="2011" name="Stand. Genomic Sci.">
        <title>Complete genome sequence of 'Thioalkalivibrio sulfidophilus' HL-EbGr7.</title>
        <authorList>
            <person name="Muyzer G."/>
            <person name="Sorokin D.Y."/>
            <person name="Mavromatis K."/>
            <person name="Lapidus A."/>
            <person name="Clum A."/>
            <person name="Ivanova N."/>
            <person name="Pati A."/>
            <person name="d'Haeseleer P."/>
            <person name="Woyke T."/>
            <person name="Kyrpides N.C."/>
        </authorList>
    </citation>
    <scope>NUCLEOTIDE SEQUENCE [LARGE SCALE GENOMIC DNA]</scope>
    <source>
        <strain evidence="10 11">HL-EbGR7</strain>
    </source>
</reference>
<dbReference type="GO" id="GO:0009245">
    <property type="term" value="P:lipid A biosynthetic process"/>
    <property type="evidence" value="ECO:0007669"/>
    <property type="project" value="UniProtKB-UniRule"/>
</dbReference>
<comment type="subcellular location">
    <subcellularLocation>
        <location evidence="8">Cytoplasm</location>
    </subcellularLocation>
</comment>
<evidence type="ECO:0000313" key="11">
    <source>
        <dbReference type="Proteomes" id="UP000002383"/>
    </source>
</evidence>
<evidence type="ECO:0000313" key="10">
    <source>
        <dbReference type="EMBL" id="ACL72257.1"/>
    </source>
</evidence>
<dbReference type="PROSITE" id="PS00101">
    <property type="entry name" value="HEXAPEP_TRANSFERASES"/>
    <property type="match status" value="1"/>
</dbReference>
<keyword evidence="3 8" id="KW-0441">Lipid A biosynthesis</keyword>
<dbReference type="AlphaFoldDB" id="B8GQ62"/>
<evidence type="ECO:0000256" key="8">
    <source>
        <dbReference type="HAMAP-Rule" id="MF_00387"/>
    </source>
</evidence>
<evidence type="ECO:0000259" key="9">
    <source>
        <dbReference type="Pfam" id="PF13720"/>
    </source>
</evidence>
<dbReference type="InterPro" id="IPR011004">
    <property type="entry name" value="Trimer_LpxA-like_sf"/>
</dbReference>
<dbReference type="Pfam" id="PF13720">
    <property type="entry name" value="Acetyltransf_11"/>
    <property type="match status" value="1"/>
</dbReference>
<dbReference type="KEGG" id="tgr:Tgr7_1171"/>
<dbReference type="CDD" id="cd03351">
    <property type="entry name" value="LbH_UDP-GlcNAc_AT"/>
    <property type="match status" value="1"/>
</dbReference>
<keyword evidence="6 8" id="KW-0443">Lipid metabolism</keyword>
<sequence>MIDPRAVIEPGAQIAEDVHIGPFTTIGADVRIGRGTRIGPHVVVSGHTSIGEDCQVFQFASIGEAPQDTGYKGEPTRVVIGDRNVIREFVTIHRGTPKGTGETRIGNDNLIMAYVHIAHDCEVGNHTIFSNAASLAGHVKVEDRAILGGFTLVHQFCRIGTHAFTSMGAALNRDLTPYTLASGNYARAIGINKLGLKRRGFSPETVRALHQVFKLLVRGRDRGAAMAAAEELAKQSPEVARFVEFVKSSQRGIVRSGRRHPSEG</sequence>
<dbReference type="NCBIfam" id="NF003657">
    <property type="entry name" value="PRK05289.1"/>
    <property type="match status" value="1"/>
</dbReference>
<accession>B8GQ62</accession>
<comment type="subunit">
    <text evidence="8">Homotrimer.</text>
</comment>
<dbReference type="InterPro" id="IPR010137">
    <property type="entry name" value="Lipid_A_LpxA"/>
</dbReference>
<dbReference type="RefSeq" id="WP_012637740.1">
    <property type="nucleotide sequence ID" value="NC_011901.1"/>
</dbReference>
<dbReference type="GO" id="GO:0005737">
    <property type="term" value="C:cytoplasm"/>
    <property type="evidence" value="ECO:0007669"/>
    <property type="project" value="UniProtKB-SubCell"/>
</dbReference>
<evidence type="ECO:0000256" key="5">
    <source>
        <dbReference type="ARBA" id="ARBA00022737"/>
    </source>
</evidence>
<comment type="function">
    <text evidence="8">Involved in the biosynthesis of lipid A, a phosphorylated glycolipid that anchors the lipopolysaccharide to the outer membrane of the cell.</text>
</comment>
<comment type="catalytic activity">
    <reaction evidence="8">
        <text>a (3R)-hydroxyacyl-[ACP] + UDP-N-acetyl-alpha-D-glucosamine = a UDP-3-O-[(3R)-3-hydroxyacyl]-N-acetyl-alpha-D-glucosamine + holo-[ACP]</text>
        <dbReference type="Rhea" id="RHEA:67812"/>
        <dbReference type="Rhea" id="RHEA-COMP:9685"/>
        <dbReference type="Rhea" id="RHEA-COMP:9945"/>
        <dbReference type="ChEBI" id="CHEBI:57705"/>
        <dbReference type="ChEBI" id="CHEBI:64479"/>
        <dbReference type="ChEBI" id="CHEBI:78827"/>
        <dbReference type="ChEBI" id="CHEBI:173225"/>
        <dbReference type="EC" id="2.3.1.129"/>
    </reaction>
</comment>
<dbReference type="OrthoDB" id="9807278at2"/>
<keyword evidence="2 8" id="KW-0444">Lipid biosynthesis</keyword>
<dbReference type="GO" id="GO:0016020">
    <property type="term" value="C:membrane"/>
    <property type="evidence" value="ECO:0007669"/>
    <property type="project" value="GOC"/>
</dbReference>
<dbReference type="Gene3D" id="1.20.1180.10">
    <property type="entry name" value="Udp N-acetylglucosamine O-acyltransferase, C-terminal domain"/>
    <property type="match status" value="1"/>
</dbReference>
<proteinExistence type="inferred from homology"/>
<comment type="pathway">
    <text evidence="8">Glycolipid biosynthesis; lipid IV(A) biosynthesis; lipid IV(A) from (3R)-3-hydroxytetradecanoyl-[acyl-carrier-protein] and UDP-N-acetyl-alpha-D-glucosamine: step 1/6.</text>
</comment>
<keyword evidence="5 8" id="KW-0677">Repeat</keyword>
<dbReference type="PANTHER" id="PTHR43480:SF1">
    <property type="entry name" value="ACYL-[ACYL-CARRIER-PROTEIN]--UDP-N-ACETYLGLUCOSAMINE O-ACYLTRANSFERASE, MITOCHONDRIAL-RELATED"/>
    <property type="match status" value="1"/>
</dbReference>
<evidence type="ECO:0000256" key="6">
    <source>
        <dbReference type="ARBA" id="ARBA00023098"/>
    </source>
</evidence>
<gene>
    <name evidence="8" type="primary">lpxA</name>
    <name evidence="10" type="ordered locus">Tgr7_1171</name>
</gene>
<evidence type="ECO:0000256" key="3">
    <source>
        <dbReference type="ARBA" id="ARBA00022556"/>
    </source>
</evidence>